<dbReference type="Pfam" id="PF01568">
    <property type="entry name" value="Molydop_binding"/>
    <property type="match status" value="1"/>
</dbReference>
<evidence type="ECO:0000256" key="2">
    <source>
        <dbReference type="ARBA" id="ARBA00022723"/>
    </source>
</evidence>
<dbReference type="GO" id="GO:0043546">
    <property type="term" value="F:molybdopterin cofactor binding"/>
    <property type="evidence" value="ECO:0007669"/>
    <property type="project" value="InterPro"/>
</dbReference>
<dbReference type="SUPFAM" id="SSF50692">
    <property type="entry name" value="ADC-like"/>
    <property type="match status" value="1"/>
</dbReference>
<dbReference type="HOGENOM" id="CLU_000422_4_0_2"/>
<dbReference type="InterPro" id="IPR006657">
    <property type="entry name" value="MoPterin_dinucl-bd_dom"/>
</dbReference>
<dbReference type="GeneID" id="4462377"/>
<dbReference type="OrthoDB" id="23466at2157"/>
<dbReference type="InterPro" id="IPR041924">
    <property type="entry name" value="Formate_Dh-H_N"/>
</dbReference>
<dbReference type="Gene3D" id="3.40.50.740">
    <property type="match status" value="1"/>
</dbReference>
<dbReference type="InterPro" id="IPR050123">
    <property type="entry name" value="Prok_molybdopt-oxidoreductase"/>
</dbReference>
<reference evidence="7 8" key="1">
    <citation type="submission" date="2006-10" db="EMBL/GenBank/DDBJ databases">
        <title>Complete sequence of Methanosaeta thermophila PT.</title>
        <authorList>
            <consortium name="US DOE Joint Genome Institute"/>
            <person name="Copeland A."/>
            <person name="Lucas S."/>
            <person name="Lapidus A."/>
            <person name="Barry K."/>
            <person name="Detter J.C."/>
            <person name="Glavina del Rio T."/>
            <person name="Hammon N."/>
            <person name="Israni S."/>
            <person name="Pitluck S."/>
            <person name="Chain P."/>
            <person name="Malfatti S."/>
            <person name="Shin M."/>
            <person name="Vergez L."/>
            <person name="Schmutz J."/>
            <person name="Larimer F."/>
            <person name="Land M."/>
            <person name="Hauser L."/>
            <person name="Kyrpides N."/>
            <person name="Kim E."/>
            <person name="Smith K.S."/>
            <person name="Ingram-Smith C."/>
            <person name="Richardson P."/>
        </authorList>
    </citation>
    <scope>NUCLEOTIDE SEQUENCE [LARGE SCALE GENOMIC DNA]</scope>
    <source>
        <strain evidence="8">DSM 6194 / JCM 14653 / NBRC 101360 / PT</strain>
    </source>
</reference>
<dbReference type="InterPro" id="IPR006655">
    <property type="entry name" value="Mopterin_OxRdtase_prok_CS"/>
</dbReference>
<dbReference type="CDD" id="cd02753">
    <property type="entry name" value="MopB_Formate-Dh-H"/>
    <property type="match status" value="1"/>
</dbReference>
<dbReference type="InterPro" id="IPR006963">
    <property type="entry name" value="Mopterin_OxRdtase_4Fe-4S_dom"/>
</dbReference>
<dbReference type="Gene3D" id="3.40.228.10">
    <property type="entry name" value="Dimethylsulfoxide Reductase, domain 2"/>
    <property type="match status" value="1"/>
</dbReference>
<keyword evidence="3" id="KW-0560">Oxidoreductase</keyword>
<dbReference type="NCBIfam" id="TIGR01591">
    <property type="entry name" value="Fdh-alpha"/>
    <property type="match status" value="1"/>
</dbReference>
<dbReference type="KEGG" id="mtp:Mthe_0913"/>
<dbReference type="SUPFAM" id="SSF53706">
    <property type="entry name" value="Formate dehydrogenase/DMSO reductase, domains 1-3"/>
    <property type="match status" value="1"/>
</dbReference>
<keyword evidence="2" id="KW-0479">Metal-binding</keyword>
<dbReference type="InterPro" id="IPR006478">
    <property type="entry name" value="Formate_DH_asu"/>
</dbReference>
<dbReference type="EMBL" id="CP000477">
    <property type="protein sequence ID" value="ABK14701.1"/>
    <property type="molecule type" value="Genomic_DNA"/>
</dbReference>
<dbReference type="Pfam" id="PF04879">
    <property type="entry name" value="Molybdop_Fe4S4"/>
    <property type="match status" value="1"/>
</dbReference>
<keyword evidence="4" id="KW-0408">Iron</keyword>
<evidence type="ECO:0000313" key="8">
    <source>
        <dbReference type="Proteomes" id="UP000000674"/>
    </source>
</evidence>
<evidence type="ECO:0000256" key="3">
    <source>
        <dbReference type="ARBA" id="ARBA00023002"/>
    </source>
</evidence>
<dbReference type="GO" id="GO:0016020">
    <property type="term" value="C:membrane"/>
    <property type="evidence" value="ECO:0007669"/>
    <property type="project" value="TreeGrafter"/>
</dbReference>
<evidence type="ECO:0000313" key="7">
    <source>
        <dbReference type="EMBL" id="ABK14701.1"/>
    </source>
</evidence>
<dbReference type="PANTHER" id="PTHR43105">
    <property type="entry name" value="RESPIRATORY NITRATE REDUCTASE"/>
    <property type="match status" value="1"/>
</dbReference>
<dbReference type="InterPro" id="IPR009010">
    <property type="entry name" value="Asp_de-COase-like_dom_sf"/>
</dbReference>
<dbReference type="Proteomes" id="UP000000674">
    <property type="component" value="Chromosome"/>
</dbReference>
<dbReference type="Gene3D" id="2.20.25.90">
    <property type="entry name" value="ADC-like domains"/>
    <property type="match status" value="1"/>
</dbReference>
<dbReference type="GO" id="GO:0003954">
    <property type="term" value="F:NADH dehydrogenase activity"/>
    <property type="evidence" value="ECO:0007669"/>
    <property type="project" value="TreeGrafter"/>
</dbReference>
<dbReference type="SMART" id="SM00926">
    <property type="entry name" value="Molybdop_Fe4S4"/>
    <property type="match status" value="1"/>
</dbReference>
<name>A0B7M7_METTP</name>
<gene>
    <name evidence="7" type="ordered locus">Mthe_0913</name>
</gene>
<sequence>MDAIETTCVYCGCGCGLYLHVENSKVIAVTPSLKPPARGRLCAKGWLLHGFVNHPDRLREPLIRRGDRYVQTSWSEALSYIAESFSEIKRDSGPDALAVLTSAKATNEENYLLMKLCRAAFGTNNIDNVARLCHAPTLFALGSSLGSGSMTNPMESLLHSDAIMIIGSNTTEQHPAVAFHIMEARRNGARIIVIDPRRTQIAEIADLHLQLRPGTDIALLNAILNVLVQEGMIDEEFIRSRTEGFDAARDRIAEYTPEVAERICGVPADLIHDAAVLYGGADNAAIVYAMGITQHTHGTDNVQAIVNLALATGNLGRDGSGIYPLRGHQNVQGACDMGALPDYYTGYQRVSEFRGKFEDAWDVKLPTSQGNTAVEIMGSAGSDIRGMYISGENPLLSYPNSSRIRRALESLDLLVVSDIFPTETTRMADVVLPIASFAEKDGTVTSTERKVQLIRKAIDPPGSALPEWVVAAKLLEAFGLSSGYRSSADVMREIASLTPSYGGITHERLEGGGIHWPCPTPDHPGTPVLYRDGFPRGHASFRHVDQCEHQHHKFTLIIGRSQYQFHTGSMTRRVCILEREVPEAFVDINPEDAAALGIRNGTGVILESESGTIRARARLSDNVKRGTLFIPFHFRESPANMLTGWQLDPHSRIPGLKITSVSIRREGA</sequence>
<accession>A0B7M7</accession>
<evidence type="ECO:0000256" key="5">
    <source>
        <dbReference type="ARBA" id="ARBA00023014"/>
    </source>
</evidence>
<evidence type="ECO:0000256" key="1">
    <source>
        <dbReference type="ARBA" id="ARBA00022485"/>
    </source>
</evidence>
<dbReference type="AlphaFoldDB" id="A0B7M7"/>
<dbReference type="GO" id="GO:0008863">
    <property type="term" value="F:formate dehydrogenase (NAD+) activity"/>
    <property type="evidence" value="ECO:0007669"/>
    <property type="project" value="InterPro"/>
</dbReference>
<dbReference type="Pfam" id="PF00384">
    <property type="entry name" value="Molybdopterin"/>
    <property type="match status" value="1"/>
</dbReference>
<dbReference type="PROSITE" id="PS51669">
    <property type="entry name" value="4FE4S_MOW_BIS_MGD"/>
    <property type="match status" value="1"/>
</dbReference>
<evidence type="ECO:0000256" key="4">
    <source>
        <dbReference type="ARBA" id="ARBA00023004"/>
    </source>
</evidence>
<evidence type="ECO:0000259" key="6">
    <source>
        <dbReference type="PROSITE" id="PS51669"/>
    </source>
</evidence>
<keyword evidence="1" id="KW-0004">4Fe-4S</keyword>
<dbReference type="Gene3D" id="2.40.40.20">
    <property type="match status" value="1"/>
</dbReference>
<dbReference type="GO" id="GO:0022904">
    <property type="term" value="P:respiratory electron transport chain"/>
    <property type="evidence" value="ECO:0007669"/>
    <property type="project" value="TreeGrafter"/>
</dbReference>
<dbReference type="GO" id="GO:0015942">
    <property type="term" value="P:formate metabolic process"/>
    <property type="evidence" value="ECO:0007669"/>
    <property type="project" value="InterPro"/>
</dbReference>
<dbReference type="FunFam" id="3.40.228.10:FF:000002">
    <property type="entry name" value="Formate dehydrogenase subunit alpha"/>
    <property type="match status" value="1"/>
</dbReference>
<dbReference type="RefSeq" id="WP_011696096.1">
    <property type="nucleotide sequence ID" value="NC_008553.1"/>
</dbReference>
<keyword evidence="5" id="KW-0411">Iron-sulfur</keyword>
<dbReference type="GO" id="GO:0046872">
    <property type="term" value="F:metal ion binding"/>
    <property type="evidence" value="ECO:0007669"/>
    <property type="project" value="UniProtKB-KW"/>
</dbReference>
<dbReference type="PROSITE" id="PS00490">
    <property type="entry name" value="MOLYBDOPTERIN_PROK_2"/>
    <property type="match status" value="1"/>
</dbReference>
<dbReference type="PANTHER" id="PTHR43105:SF14">
    <property type="entry name" value="FORMATE DEHYDROGENASE H"/>
    <property type="match status" value="1"/>
</dbReference>
<dbReference type="GO" id="GO:0051539">
    <property type="term" value="F:4 iron, 4 sulfur cluster binding"/>
    <property type="evidence" value="ECO:0007669"/>
    <property type="project" value="UniProtKB-KW"/>
</dbReference>
<keyword evidence="8" id="KW-1185">Reference proteome</keyword>
<feature type="domain" description="4Fe-4S Mo/W bis-MGD-type" evidence="6">
    <location>
        <begin position="1"/>
        <end position="56"/>
    </location>
</feature>
<dbReference type="InterPro" id="IPR006656">
    <property type="entry name" value="Mopterin_OxRdtase"/>
</dbReference>
<protein>
    <submittedName>
        <fullName evidence="7">Formate dehydrogenase, alpha subunit</fullName>
    </submittedName>
</protein>
<proteinExistence type="predicted"/>
<dbReference type="STRING" id="349307.Mthe_0913"/>
<organism evidence="7 8">
    <name type="scientific">Methanothrix thermoacetophila (strain DSM 6194 / JCM 14653 / NBRC 101360 / PT)</name>
    <name type="common">Methanosaeta thermophila</name>
    <dbReference type="NCBI Taxonomy" id="349307"/>
    <lineage>
        <taxon>Archaea</taxon>
        <taxon>Methanobacteriati</taxon>
        <taxon>Methanobacteriota</taxon>
        <taxon>Stenosarchaea group</taxon>
        <taxon>Methanomicrobia</taxon>
        <taxon>Methanotrichales</taxon>
        <taxon>Methanotrichaceae</taxon>
        <taxon>Methanothrix</taxon>
    </lineage>
</organism>